<protein>
    <submittedName>
        <fullName evidence="1">FAS1 domain-containing protein</fullName>
    </submittedName>
</protein>
<organism evidence="1 2">
    <name type="scientific">Hypoxylon rubiginosum</name>
    <dbReference type="NCBI Taxonomy" id="110542"/>
    <lineage>
        <taxon>Eukaryota</taxon>
        <taxon>Fungi</taxon>
        <taxon>Dikarya</taxon>
        <taxon>Ascomycota</taxon>
        <taxon>Pezizomycotina</taxon>
        <taxon>Sordariomycetes</taxon>
        <taxon>Xylariomycetidae</taxon>
        <taxon>Xylariales</taxon>
        <taxon>Hypoxylaceae</taxon>
        <taxon>Hypoxylon</taxon>
    </lineage>
</organism>
<evidence type="ECO:0000313" key="1">
    <source>
        <dbReference type="EMBL" id="KAI4863503.1"/>
    </source>
</evidence>
<sequence length="481" mass="52815">MRYSTTLLPLVAAAAAVVIPDEATAKQLVLEAEQQAEKTASSAWDNLPTSDDILLSGKDALDDTLDAAERQAGKLNSMLRKIEVDTESGISDFFSDLTSGYGGPHHHGPPHSTNLTIYQSIHASNYTTKFASLVDDYPDLVEKLNSTSAGNVTAFIPSDRAFKKHMAEFDHKPPKEFIEKIIQYHILAGLYPAGRVLAHNTLPTALEEEALGGRPQRLRIHLSLFGLKLNGYSKVIFANLFTKNGVVHGVDKIILPPPPVERLISLFPGKFSTLELAAEKTGFKHHRGHHSSGDDDNSHAEKLTGLTLFAPTNLAFKKLGPATNAFLFNTEKGLGYLRALLAYHVVANETLYSDEFYGKKKEDDQSFFVDGDNEEGVDSAGSKHYHLDLPTLLGDKHISVDISRWFGFTKIRLNGHIDVAIQDAVAKNGVVQVVDSVLIPPHPHHKKNWDDELDGRISVEELVERLGPYVEGHDAVEAGEL</sequence>
<dbReference type="Proteomes" id="UP001497700">
    <property type="component" value="Unassembled WGS sequence"/>
</dbReference>
<accession>A0ACB9YX26</accession>
<reference evidence="1 2" key="1">
    <citation type="journal article" date="2022" name="New Phytol.">
        <title>Ecological generalism drives hyperdiversity of secondary metabolite gene clusters in xylarialean endophytes.</title>
        <authorList>
            <person name="Franco M.E.E."/>
            <person name="Wisecaver J.H."/>
            <person name="Arnold A.E."/>
            <person name="Ju Y.M."/>
            <person name="Slot J.C."/>
            <person name="Ahrendt S."/>
            <person name="Moore L.P."/>
            <person name="Eastman K.E."/>
            <person name="Scott K."/>
            <person name="Konkel Z."/>
            <person name="Mondo S.J."/>
            <person name="Kuo A."/>
            <person name="Hayes R.D."/>
            <person name="Haridas S."/>
            <person name="Andreopoulos B."/>
            <person name="Riley R."/>
            <person name="LaButti K."/>
            <person name="Pangilinan J."/>
            <person name="Lipzen A."/>
            <person name="Amirebrahimi M."/>
            <person name="Yan J."/>
            <person name="Adam C."/>
            <person name="Keymanesh K."/>
            <person name="Ng V."/>
            <person name="Louie K."/>
            <person name="Northen T."/>
            <person name="Drula E."/>
            <person name="Henrissat B."/>
            <person name="Hsieh H.M."/>
            <person name="Youens-Clark K."/>
            <person name="Lutzoni F."/>
            <person name="Miadlikowska J."/>
            <person name="Eastwood D.C."/>
            <person name="Hamelin R.C."/>
            <person name="Grigoriev I.V."/>
            <person name="U'Ren J.M."/>
        </authorList>
    </citation>
    <scope>NUCLEOTIDE SEQUENCE [LARGE SCALE GENOMIC DNA]</scope>
    <source>
        <strain evidence="1 2">CBS 119005</strain>
    </source>
</reference>
<name>A0ACB9YX26_9PEZI</name>
<gene>
    <name evidence="1" type="ORF">F4820DRAFT_426989</name>
</gene>
<evidence type="ECO:0000313" key="2">
    <source>
        <dbReference type="Proteomes" id="UP001497700"/>
    </source>
</evidence>
<proteinExistence type="predicted"/>
<comment type="caution">
    <text evidence="1">The sequence shown here is derived from an EMBL/GenBank/DDBJ whole genome shotgun (WGS) entry which is preliminary data.</text>
</comment>
<dbReference type="EMBL" id="MU393503">
    <property type="protein sequence ID" value="KAI4863503.1"/>
    <property type="molecule type" value="Genomic_DNA"/>
</dbReference>
<keyword evidence="2" id="KW-1185">Reference proteome</keyword>